<dbReference type="EMBL" id="APWK03000031">
    <property type="protein sequence ID" value="PHH54157.1"/>
    <property type="molecule type" value="Genomic_DNA"/>
</dbReference>
<reference evidence="2 3" key="2">
    <citation type="journal article" date="2013" name="IMA Fungus">
        <title>IMA Genome-F 1: Ceratocystis fimbriata: Draft nuclear genome sequence for the plant pathogen, Ceratocystis fimbriata.</title>
        <authorList>
            <person name="Wilken P.M."/>
            <person name="Steenkamp E.T."/>
            <person name="Wingfield M.J."/>
            <person name="de Beer Z.W."/>
            <person name="Wingfield B.D."/>
        </authorList>
    </citation>
    <scope>NUCLEOTIDE SEQUENCE [LARGE SCALE GENOMIC DNA]</scope>
    <source>
        <strain evidence="2 3">CBS 114723</strain>
    </source>
</reference>
<dbReference type="AlphaFoldDB" id="A0A2C5X8K7"/>
<gene>
    <name evidence="2" type="ORF">CFIMG_008020RA00001</name>
</gene>
<protein>
    <submittedName>
        <fullName evidence="2">Uncharacterized protein</fullName>
    </submittedName>
</protein>
<organism evidence="2 3">
    <name type="scientific">Ceratocystis fimbriata CBS 114723</name>
    <dbReference type="NCBI Taxonomy" id="1035309"/>
    <lineage>
        <taxon>Eukaryota</taxon>
        <taxon>Fungi</taxon>
        <taxon>Dikarya</taxon>
        <taxon>Ascomycota</taxon>
        <taxon>Pezizomycotina</taxon>
        <taxon>Sordariomycetes</taxon>
        <taxon>Hypocreomycetidae</taxon>
        <taxon>Microascales</taxon>
        <taxon>Ceratocystidaceae</taxon>
        <taxon>Ceratocystis</taxon>
    </lineage>
</organism>
<evidence type="ECO:0000256" key="1">
    <source>
        <dbReference type="SAM" id="MobiDB-lite"/>
    </source>
</evidence>
<reference evidence="2 3" key="1">
    <citation type="journal article" date="2013" name="Fungal Biol.">
        <title>Analysis of microsatellite markers in the genome of the plant pathogen Ceratocystis fimbriata.</title>
        <authorList>
            <person name="Simpson M.C."/>
            <person name="Wilken P.M."/>
            <person name="Coetzee M.P."/>
            <person name="Wingfield M.J."/>
            <person name="Wingfield B.D."/>
        </authorList>
    </citation>
    <scope>NUCLEOTIDE SEQUENCE [LARGE SCALE GENOMIC DNA]</scope>
    <source>
        <strain evidence="2 3">CBS 114723</strain>
    </source>
</reference>
<feature type="region of interest" description="Disordered" evidence="1">
    <location>
        <begin position="1"/>
        <end position="28"/>
    </location>
</feature>
<accession>A0A2C5X8K7</accession>
<proteinExistence type="predicted"/>
<keyword evidence="3" id="KW-1185">Reference proteome</keyword>
<evidence type="ECO:0000313" key="3">
    <source>
        <dbReference type="Proteomes" id="UP000222788"/>
    </source>
</evidence>
<sequence length="93" mass="10384">MHVHSRPDSADDFPSGYSSSTPTLSGYGGRLSEPVNMAASLSRCAHSFIMIKTDNSLLQWTCNLCHSGPHWMIYECQYCKLHTCQPCSAKDVW</sequence>
<comment type="caution">
    <text evidence="2">The sequence shown here is derived from an EMBL/GenBank/DDBJ whole genome shotgun (WGS) entry which is preliminary data.</text>
</comment>
<dbReference type="Proteomes" id="UP000222788">
    <property type="component" value="Unassembled WGS sequence"/>
</dbReference>
<dbReference type="OrthoDB" id="4596934at2759"/>
<evidence type="ECO:0000313" key="2">
    <source>
        <dbReference type="EMBL" id="PHH54157.1"/>
    </source>
</evidence>
<name>A0A2C5X8K7_9PEZI</name>